<keyword evidence="4" id="KW-0378">Hydrolase</keyword>
<keyword evidence="4" id="KW-0269">Exonuclease</keyword>
<reference evidence="3" key="2">
    <citation type="submission" date="2024-04" db="EMBL/GenBank/DDBJ databases">
        <authorList>
            <person name="Chen Y."/>
            <person name="Shah S."/>
            <person name="Dougan E. K."/>
            <person name="Thang M."/>
            <person name="Chan C."/>
        </authorList>
    </citation>
    <scope>NUCLEOTIDE SEQUENCE [LARGE SCALE GENOMIC DNA]</scope>
</reference>
<dbReference type="GO" id="GO:0004527">
    <property type="term" value="F:exonuclease activity"/>
    <property type="evidence" value="ECO:0007669"/>
    <property type="project" value="UniProtKB-KW"/>
</dbReference>
<proteinExistence type="predicted"/>
<name>A0A9P1FMR8_9DINO</name>
<evidence type="ECO:0000256" key="1">
    <source>
        <dbReference type="SAM" id="MobiDB-lite"/>
    </source>
</evidence>
<feature type="compositionally biased region" description="Low complexity" evidence="1">
    <location>
        <begin position="81"/>
        <end position="91"/>
    </location>
</feature>
<keyword evidence="4" id="KW-0540">Nuclease</keyword>
<dbReference type="OrthoDB" id="428217at2759"/>
<accession>A0A9P1FMR8</accession>
<protein>
    <submittedName>
        <fullName evidence="4">3'-5' exonuclease domain-containing protein</fullName>
    </submittedName>
</protein>
<dbReference type="EMBL" id="CAMXCT020000535">
    <property type="protein sequence ID" value="CAL1133450.1"/>
    <property type="molecule type" value="Genomic_DNA"/>
</dbReference>
<reference evidence="2" key="1">
    <citation type="submission" date="2022-10" db="EMBL/GenBank/DDBJ databases">
        <authorList>
            <person name="Chen Y."/>
            <person name="Dougan E. K."/>
            <person name="Chan C."/>
            <person name="Rhodes N."/>
            <person name="Thang M."/>
        </authorList>
    </citation>
    <scope>NUCLEOTIDE SEQUENCE</scope>
</reference>
<organism evidence="2">
    <name type="scientific">Cladocopium goreaui</name>
    <dbReference type="NCBI Taxonomy" id="2562237"/>
    <lineage>
        <taxon>Eukaryota</taxon>
        <taxon>Sar</taxon>
        <taxon>Alveolata</taxon>
        <taxon>Dinophyceae</taxon>
        <taxon>Suessiales</taxon>
        <taxon>Symbiodiniaceae</taxon>
        <taxon>Cladocopium</taxon>
    </lineage>
</organism>
<evidence type="ECO:0000313" key="4">
    <source>
        <dbReference type="EMBL" id="CAL4767387.1"/>
    </source>
</evidence>
<evidence type="ECO:0000313" key="5">
    <source>
        <dbReference type="Proteomes" id="UP001152797"/>
    </source>
</evidence>
<keyword evidence="5" id="KW-1185">Reference proteome</keyword>
<evidence type="ECO:0000313" key="2">
    <source>
        <dbReference type="EMBL" id="CAI3980075.1"/>
    </source>
</evidence>
<dbReference type="AlphaFoldDB" id="A0A9P1FMR8"/>
<sequence>MPLPPDAPPGHLAHQRVRFDRSTERAAFSYHGIHFQTTTHKSGSQEAAEVLARACWMEFEKGKVKADVLLFRDEWYERLGSEGSPVSSGSSNKKTQDPKSHRSLQRKGPGLLHGPSITTTESSRRSKR</sequence>
<feature type="region of interest" description="Disordered" evidence="1">
    <location>
        <begin position="80"/>
        <end position="128"/>
    </location>
</feature>
<dbReference type="EMBL" id="CAMXCT030000535">
    <property type="protein sequence ID" value="CAL4767387.1"/>
    <property type="molecule type" value="Genomic_DNA"/>
</dbReference>
<gene>
    <name evidence="2" type="ORF">C1SCF055_LOCUS7983</name>
</gene>
<dbReference type="EMBL" id="CAMXCT010000535">
    <property type="protein sequence ID" value="CAI3980075.1"/>
    <property type="molecule type" value="Genomic_DNA"/>
</dbReference>
<dbReference type="Proteomes" id="UP001152797">
    <property type="component" value="Unassembled WGS sequence"/>
</dbReference>
<comment type="caution">
    <text evidence="2">The sequence shown here is derived from an EMBL/GenBank/DDBJ whole genome shotgun (WGS) entry which is preliminary data.</text>
</comment>
<evidence type="ECO:0000313" key="3">
    <source>
        <dbReference type="EMBL" id="CAL1133450.1"/>
    </source>
</evidence>